<evidence type="ECO:0000313" key="3">
    <source>
        <dbReference type="Proteomes" id="UP001597186"/>
    </source>
</evidence>
<organism evidence="2 3">
    <name type="scientific">Lacimonas salitolerans</name>
    <dbReference type="NCBI Taxonomy" id="1323750"/>
    <lineage>
        <taxon>Bacteria</taxon>
        <taxon>Pseudomonadati</taxon>
        <taxon>Pseudomonadota</taxon>
        <taxon>Alphaproteobacteria</taxon>
        <taxon>Rhodobacterales</taxon>
        <taxon>Paracoccaceae</taxon>
        <taxon>Lacimonas</taxon>
    </lineage>
</organism>
<dbReference type="Pfam" id="PF13518">
    <property type="entry name" value="HTH_28"/>
    <property type="match status" value="1"/>
</dbReference>
<accession>A0ABW4EGX4</accession>
<protein>
    <submittedName>
        <fullName evidence="2">Helix-turn-helix domain-containing protein</fullName>
    </submittedName>
</protein>
<proteinExistence type="predicted"/>
<gene>
    <name evidence="2" type="ORF">ACFTOW_13255</name>
</gene>
<dbReference type="EMBL" id="JBHUDD010000067">
    <property type="protein sequence ID" value="MFD1510372.1"/>
    <property type="molecule type" value="Genomic_DNA"/>
</dbReference>
<feature type="domain" description="Insertion element IS150 protein InsJ-like helix-turn-helix" evidence="1">
    <location>
        <begin position="34"/>
        <end position="83"/>
    </location>
</feature>
<dbReference type="InterPro" id="IPR009057">
    <property type="entry name" value="Homeodomain-like_sf"/>
</dbReference>
<sequence length="113" mass="13090">MRRSDICLYLGPADRAELRALTTNRNTPRKLVWRAEIVLATADCHGTFEIMRRAKTSKPTVWRWEQRYLEEGVAGIKRHKTRPSRVPPLPMETRLKVIAKTVQETPPNVARQT</sequence>
<dbReference type="Proteomes" id="UP001597186">
    <property type="component" value="Unassembled WGS sequence"/>
</dbReference>
<evidence type="ECO:0000259" key="1">
    <source>
        <dbReference type="Pfam" id="PF13518"/>
    </source>
</evidence>
<dbReference type="SUPFAM" id="SSF46689">
    <property type="entry name" value="Homeodomain-like"/>
    <property type="match status" value="1"/>
</dbReference>
<dbReference type="InterPro" id="IPR055247">
    <property type="entry name" value="InsJ-like_HTH"/>
</dbReference>
<reference evidence="3" key="1">
    <citation type="journal article" date="2019" name="Int. J. Syst. Evol. Microbiol.">
        <title>The Global Catalogue of Microorganisms (GCM) 10K type strain sequencing project: providing services to taxonomists for standard genome sequencing and annotation.</title>
        <authorList>
            <consortium name="The Broad Institute Genomics Platform"/>
            <consortium name="The Broad Institute Genome Sequencing Center for Infectious Disease"/>
            <person name="Wu L."/>
            <person name="Ma J."/>
        </authorList>
    </citation>
    <scope>NUCLEOTIDE SEQUENCE [LARGE SCALE GENOMIC DNA]</scope>
    <source>
        <strain evidence="3">CGMCC 1.12477</strain>
    </source>
</reference>
<evidence type="ECO:0000313" key="2">
    <source>
        <dbReference type="EMBL" id="MFD1510372.1"/>
    </source>
</evidence>
<name>A0ABW4EGX4_9RHOB</name>
<dbReference type="RefSeq" id="WP_379916491.1">
    <property type="nucleotide sequence ID" value="NZ_JBHUDD010000067.1"/>
</dbReference>
<comment type="caution">
    <text evidence="2">The sequence shown here is derived from an EMBL/GenBank/DDBJ whole genome shotgun (WGS) entry which is preliminary data.</text>
</comment>
<keyword evidence="3" id="KW-1185">Reference proteome</keyword>